<dbReference type="RefSeq" id="WP_338450663.1">
    <property type="nucleotide sequence ID" value="NZ_CP137640.1"/>
</dbReference>
<dbReference type="PANTHER" id="PTHR11014">
    <property type="entry name" value="PEPTIDASE M20 FAMILY MEMBER"/>
    <property type="match status" value="1"/>
</dbReference>
<dbReference type="Pfam" id="PF07687">
    <property type="entry name" value="M20_dimer"/>
    <property type="match status" value="1"/>
</dbReference>
<name>A0ABZ2CIW7_9BACI</name>
<evidence type="ECO:0000313" key="2">
    <source>
        <dbReference type="EMBL" id="WVX81753.1"/>
    </source>
</evidence>
<feature type="domain" description="Peptidase M20 dimerisation" evidence="1">
    <location>
        <begin position="200"/>
        <end position="288"/>
    </location>
</feature>
<dbReference type="SUPFAM" id="SSF53187">
    <property type="entry name" value="Zn-dependent exopeptidases"/>
    <property type="match status" value="1"/>
</dbReference>
<proteinExistence type="predicted"/>
<dbReference type="PANTHER" id="PTHR11014:SF63">
    <property type="entry name" value="METALLOPEPTIDASE, PUTATIVE (AFU_ORTHOLOGUE AFUA_6G09600)-RELATED"/>
    <property type="match status" value="1"/>
</dbReference>
<dbReference type="PIRSF" id="PIRSF005962">
    <property type="entry name" value="Pept_M20D_amidohydro"/>
    <property type="match status" value="1"/>
</dbReference>
<protein>
    <submittedName>
        <fullName evidence="2">Amidohydrolase</fullName>
    </submittedName>
</protein>
<dbReference type="Gene3D" id="3.40.630.10">
    <property type="entry name" value="Zn peptidases"/>
    <property type="match status" value="1"/>
</dbReference>
<dbReference type="Gene3D" id="3.30.70.360">
    <property type="match status" value="1"/>
</dbReference>
<dbReference type="EMBL" id="CP137640">
    <property type="protein sequence ID" value="WVX81753.1"/>
    <property type="molecule type" value="Genomic_DNA"/>
</dbReference>
<gene>
    <name evidence="2" type="ORF">R4Z09_01530</name>
</gene>
<evidence type="ECO:0000259" key="1">
    <source>
        <dbReference type="Pfam" id="PF07687"/>
    </source>
</evidence>
<dbReference type="NCBIfam" id="TIGR01891">
    <property type="entry name" value="amidohydrolases"/>
    <property type="match status" value="1"/>
</dbReference>
<sequence length="398" mass="43276">MIVTNDLIKEVMTIEHQLVGWRRHLHQYPELSFQEFQTAQFVAETLKGIEGVSIQTNIANTGIVATISSGEGKTVAIRADMDALPITEKNEHGFQSQNPGVMHACGHDAHTTILLGAAKILAKKAKEGLFQGTVKLIFQPAEEATDHEGLSGAPRMMQEGILENVESIIALHMCPWEPVGTIQVNDGYSMANVDVFYGKIKATGGHGGYPHLGTDPIWMLGSFLQAFYGIISRKISALDTAVASIGQVKTGTASNIIPEEVSITGTLRTYSPEVRDQLAKEVEQAFKVVEPFGGSYTFEVERGEPALNNDPKVNEMIKNAATELYPAIKIVQKPFGLGGEDFGYMTSQIPGAMFFLGCALPDRISRDLHTNIFDIDEGCLPMGVSILTESALKLLKQD</sequence>
<evidence type="ECO:0000313" key="3">
    <source>
        <dbReference type="Proteomes" id="UP001357223"/>
    </source>
</evidence>
<organism evidence="2 3">
    <name type="scientific">Niallia oryzisoli</name>
    <dbReference type="NCBI Taxonomy" id="1737571"/>
    <lineage>
        <taxon>Bacteria</taxon>
        <taxon>Bacillati</taxon>
        <taxon>Bacillota</taxon>
        <taxon>Bacilli</taxon>
        <taxon>Bacillales</taxon>
        <taxon>Bacillaceae</taxon>
        <taxon>Niallia</taxon>
    </lineage>
</organism>
<dbReference type="Pfam" id="PF01546">
    <property type="entry name" value="Peptidase_M20"/>
    <property type="match status" value="1"/>
</dbReference>
<accession>A0ABZ2CIW7</accession>
<dbReference type="InterPro" id="IPR036264">
    <property type="entry name" value="Bact_exopeptidase_dim_dom"/>
</dbReference>
<dbReference type="InterPro" id="IPR017439">
    <property type="entry name" value="Amidohydrolase"/>
</dbReference>
<keyword evidence="3" id="KW-1185">Reference proteome</keyword>
<dbReference type="InterPro" id="IPR011650">
    <property type="entry name" value="Peptidase_M20_dimer"/>
</dbReference>
<dbReference type="SUPFAM" id="SSF55031">
    <property type="entry name" value="Bacterial exopeptidase dimerisation domain"/>
    <property type="match status" value="1"/>
</dbReference>
<dbReference type="Proteomes" id="UP001357223">
    <property type="component" value="Chromosome"/>
</dbReference>
<reference evidence="2 3" key="1">
    <citation type="submission" date="2023-10" db="EMBL/GenBank/DDBJ databases">
        <title>Niallia locisalis sp.nov. isolated from a salt pond sample.</title>
        <authorList>
            <person name="Li X.-J."/>
            <person name="Dong L."/>
        </authorList>
    </citation>
    <scope>NUCLEOTIDE SEQUENCE [LARGE SCALE GENOMIC DNA]</scope>
    <source>
        <strain evidence="2 3">DSM 29761</strain>
    </source>
</reference>
<dbReference type="InterPro" id="IPR002933">
    <property type="entry name" value="Peptidase_M20"/>
</dbReference>